<proteinExistence type="predicted"/>
<evidence type="ECO:0000256" key="1">
    <source>
        <dbReference type="SAM" id="MobiDB-lite"/>
    </source>
</evidence>
<evidence type="ECO:0000313" key="3">
    <source>
        <dbReference type="Proteomes" id="UP000289340"/>
    </source>
</evidence>
<sequence length="157" mass="17275">MGSVCSAEKNKNKEVGGKTLGKKLKKLKSIAKGKGDCYSNSRTSDRGTKQKERNSGFSSEFNLSNPSRKEGKEISFCKSITEVELMSGSRLREKLSTESENTYLKQGLASIGSTKDTSFKAEVQHWSNKASKLQDEKAFDIINLASKDAASATEIWH</sequence>
<dbReference type="AlphaFoldDB" id="A0A445H830"/>
<dbReference type="Proteomes" id="UP000289340">
    <property type="component" value="Chromosome 14"/>
</dbReference>
<organism evidence="2 3">
    <name type="scientific">Glycine soja</name>
    <name type="common">Wild soybean</name>
    <dbReference type="NCBI Taxonomy" id="3848"/>
    <lineage>
        <taxon>Eukaryota</taxon>
        <taxon>Viridiplantae</taxon>
        <taxon>Streptophyta</taxon>
        <taxon>Embryophyta</taxon>
        <taxon>Tracheophyta</taxon>
        <taxon>Spermatophyta</taxon>
        <taxon>Magnoliopsida</taxon>
        <taxon>eudicotyledons</taxon>
        <taxon>Gunneridae</taxon>
        <taxon>Pentapetalae</taxon>
        <taxon>rosids</taxon>
        <taxon>fabids</taxon>
        <taxon>Fabales</taxon>
        <taxon>Fabaceae</taxon>
        <taxon>Papilionoideae</taxon>
        <taxon>50 kb inversion clade</taxon>
        <taxon>NPAAA clade</taxon>
        <taxon>indigoferoid/millettioid clade</taxon>
        <taxon>Phaseoleae</taxon>
        <taxon>Glycine</taxon>
        <taxon>Glycine subgen. Soja</taxon>
    </lineage>
</organism>
<accession>A0A445H830</accession>
<feature type="compositionally biased region" description="Basic and acidic residues" evidence="1">
    <location>
        <begin position="43"/>
        <end position="54"/>
    </location>
</feature>
<gene>
    <name evidence="2" type="ORF">D0Y65_039101</name>
</gene>
<feature type="region of interest" description="Disordered" evidence="1">
    <location>
        <begin position="30"/>
        <end position="71"/>
    </location>
</feature>
<feature type="compositionally biased region" description="Polar residues" evidence="1">
    <location>
        <begin position="55"/>
        <end position="66"/>
    </location>
</feature>
<reference evidence="2 3" key="1">
    <citation type="submission" date="2018-09" db="EMBL/GenBank/DDBJ databases">
        <title>A high-quality reference genome of wild soybean provides a powerful tool to mine soybean genomes.</title>
        <authorList>
            <person name="Xie M."/>
            <person name="Chung C.Y.L."/>
            <person name="Li M.-W."/>
            <person name="Wong F.-L."/>
            <person name="Chan T.-F."/>
            <person name="Lam H.-M."/>
        </authorList>
    </citation>
    <scope>NUCLEOTIDE SEQUENCE [LARGE SCALE GENOMIC DNA]</scope>
    <source>
        <strain evidence="3">cv. W05</strain>
        <tissue evidence="2">Hypocotyl of etiolated seedlings</tissue>
    </source>
</reference>
<evidence type="ECO:0000313" key="2">
    <source>
        <dbReference type="EMBL" id="RZB69602.1"/>
    </source>
</evidence>
<keyword evidence="3" id="KW-1185">Reference proteome</keyword>
<dbReference type="EMBL" id="QZWG01000014">
    <property type="protein sequence ID" value="RZB69602.1"/>
    <property type="molecule type" value="Genomic_DNA"/>
</dbReference>
<name>A0A445H830_GLYSO</name>
<comment type="caution">
    <text evidence="2">The sequence shown here is derived from an EMBL/GenBank/DDBJ whole genome shotgun (WGS) entry which is preliminary data.</text>
</comment>
<protein>
    <submittedName>
        <fullName evidence="2">Uncharacterized protein</fullName>
    </submittedName>
</protein>